<sequence>MELDKKSVTYFYALFSPTLATYVLWEAGVYSTKGIGSLGVMLVTIQCFIGARLALEYIQRKFSSWKP</sequence>
<organism evidence="2">
    <name type="scientific">Serratia fonticola</name>
    <dbReference type="NCBI Taxonomy" id="47917"/>
    <lineage>
        <taxon>Bacteria</taxon>
        <taxon>Pseudomonadati</taxon>
        <taxon>Pseudomonadota</taxon>
        <taxon>Gammaproteobacteria</taxon>
        <taxon>Enterobacterales</taxon>
        <taxon>Yersiniaceae</taxon>
        <taxon>Serratia</taxon>
    </lineage>
</organism>
<keyword evidence="1" id="KW-1133">Transmembrane helix</keyword>
<comment type="caution">
    <text evidence="2">The sequence shown here is derived from an EMBL/GenBank/DDBJ whole genome shotgun (WGS) entry which is preliminary data.</text>
</comment>
<feature type="transmembrane region" description="Helical" evidence="1">
    <location>
        <begin position="7"/>
        <end position="25"/>
    </location>
</feature>
<reference evidence="2" key="1">
    <citation type="submission" date="2019-06" db="EMBL/GenBank/DDBJ databases">
        <authorList>
            <person name="Deangelis K."/>
            <person name="Huntemann M."/>
            <person name="Clum A."/>
            <person name="Pillay M."/>
            <person name="Palaniappan K."/>
            <person name="Varghese N."/>
            <person name="Mikhailova N."/>
            <person name="Stamatis D."/>
            <person name="Reddy T."/>
            <person name="Daum C."/>
            <person name="Shapiro N."/>
            <person name="Ivanova N."/>
            <person name="Kyrpides N."/>
            <person name="Woyke T."/>
        </authorList>
    </citation>
    <scope>NUCLEOTIDE SEQUENCE [LARGE SCALE GENOMIC DNA]</scope>
    <source>
        <strain evidence="2">128R</strain>
    </source>
</reference>
<gene>
    <name evidence="2" type="ORF">FHU10_2938</name>
</gene>
<dbReference type="AlphaFoldDB" id="A0A559T727"/>
<keyword evidence="1" id="KW-0812">Transmembrane</keyword>
<dbReference type="EMBL" id="VISQ01000001">
    <property type="protein sequence ID" value="TVZ70370.1"/>
    <property type="molecule type" value="Genomic_DNA"/>
</dbReference>
<proteinExistence type="predicted"/>
<evidence type="ECO:0000256" key="1">
    <source>
        <dbReference type="SAM" id="Phobius"/>
    </source>
</evidence>
<keyword evidence="1" id="KW-0472">Membrane</keyword>
<accession>A0A559T727</accession>
<feature type="transmembrane region" description="Helical" evidence="1">
    <location>
        <begin position="37"/>
        <end position="55"/>
    </location>
</feature>
<reference evidence="2" key="2">
    <citation type="submission" date="2019-08" db="EMBL/GenBank/DDBJ databases">
        <title>Investigation of anaerobic lignin degradation for improved lignocellulosic biofuels.</title>
        <authorList>
            <person name="Deangelis K.PhD."/>
        </authorList>
    </citation>
    <scope>NUCLEOTIDE SEQUENCE [LARGE SCALE GENOMIC DNA]</scope>
    <source>
        <strain evidence="2">128R</strain>
    </source>
</reference>
<evidence type="ECO:0000313" key="2">
    <source>
        <dbReference type="EMBL" id="TVZ70370.1"/>
    </source>
</evidence>
<protein>
    <submittedName>
        <fullName evidence="2">Uncharacterized protein</fullName>
    </submittedName>
</protein>
<name>A0A559T727_SERFO</name>